<evidence type="ECO:0000313" key="3">
    <source>
        <dbReference type="Proteomes" id="UP001500630"/>
    </source>
</evidence>
<keyword evidence="3" id="KW-1185">Reference proteome</keyword>
<dbReference type="Gene3D" id="3.30.750.24">
    <property type="entry name" value="STAS domain"/>
    <property type="match status" value="1"/>
</dbReference>
<feature type="domain" description="STAS" evidence="1">
    <location>
        <begin position="1"/>
        <end position="64"/>
    </location>
</feature>
<evidence type="ECO:0000313" key="2">
    <source>
        <dbReference type="EMBL" id="GAA3606252.1"/>
    </source>
</evidence>
<protein>
    <recommendedName>
        <fullName evidence="1">STAS domain-containing protein</fullName>
    </recommendedName>
</protein>
<dbReference type="SUPFAM" id="SSF52091">
    <property type="entry name" value="SpoIIaa-like"/>
    <property type="match status" value="1"/>
</dbReference>
<reference evidence="3" key="1">
    <citation type="journal article" date="2019" name="Int. J. Syst. Evol. Microbiol.">
        <title>The Global Catalogue of Microorganisms (GCM) 10K type strain sequencing project: providing services to taxonomists for standard genome sequencing and annotation.</title>
        <authorList>
            <consortium name="The Broad Institute Genomics Platform"/>
            <consortium name="The Broad Institute Genome Sequencing Center for Infectious Disease"/>
            <person name="Wu L."/>
            <person name="Ma J."/>
        </authorList>
    </citation>
    <scope>NUCLEOTIDE SEQUENCE [LARGE SCALE GENOMIC DNA]</scope>
    <source>
        <strain evidence="3">JCM 17326</strain>
    </source>
</reference>
<proteinExistence type="predicted"/>
<sequence length="92" mass="9457">MANVSFVDSSGLRVLLDAFAVAQQHGGGVHLTALAGAPARLIETTQLGEHLRLHTSTAIALAAILTAPDLPASGDISTAEIYPEQSPAQSVR</sequence>
<accession>A0ABP6ZHC7</accession>
<organism evidence="2 3">
    <name type="scientific">Nonomuraea rosea</name>
    <dbReference type="NCBI Taxonomy" id="638574"/>
    <lineage>
        <taxon>Bacteria</taxon>
        <taxon>Bacillati</taxon>
        <taxon>Actinomycetota</taxon>
        <taxon>Actinomycetes</taxon>
        <taxon>Streptosporangiales</taxon>
        <taxon>Streptosporangiaceae</taxon>
        <taxon>Nonomuraea</taxon>
    </lineage>
</organism>
<comment type="caution">
    <text evidence="2">The sequence shown here is derived from an EMBL/GenBank/DDBJ whole genome shotgun (WGS) entry which is preliminary data.</text>
</comment>
<dbReference type="Pfam" id="PF01740">
    <property type="entry name" value="STAS"/>
    <property type="match status" value="1"/>
</dbReference>
<evidence type="ECO:0000259" key="1">
    <source>
        <dbReference type="PROSITE" id="PS50801"/>
    </source>
</evidence>
<dbReference type="PROSITE" id="PS50801">
    <property type="entry name" value="STAS"/>
    <property type="match status" value="1"/>
</dbReference>
<gene>
    <name evidence="2" type="ORF">GCM10022419_108890</name>
</gene>
<dbReference type="EMBL" id="BAABDQ010000041">
    <property type="protein sequence ID" value="GAA3606252.1"/>
    <property type="molecule type" value="Genomic_DNA"/>
</dbReference>
<dbReference type="InterPro" id="IPR002645">
    <property type="entry name" value="STAS_dom"/>
</dbReference>
<dbReference type="InterPro" id="IPR036513">
    <property type="entry name" value="STAS_dom_sf"/>
</dbReference>
<dbReference type="Proteomes" id="UP001500630">
    <property type="component" value="Unassembled WGS sequence"/>
</dbReference>
<dbReference type="CDD" id="cd07043">
    <property type="entry name" value="STAS_anti-anti-sigma_factors"/>
    <property type="match status" value="1"/>
</dbReference>
<name>A0ABP6ZHC7_9ACTN</name>